<dbReference type="Proteomes" id="UP000574390">
    <property type="component" value="Unassembled WGS sequence"/>
</dbReference>
<organism evidence="2 3">
    <name type="scientific">Perkinsus olseni</name>
    <name type="common">Perkinsus atlanticus</name>
    <dbReference type="NCBI Taxonomy" id="32597"/>
    <lineage>
        <taxon>Eukaryota</taxon>
        <taxon>Sar</taxon>
        <taxon>Alveolata</taxon>
        <taxon>Perkinsozoa</taxon>
        <taxon>Perkinsea</taxon>
        <taxon>Perkinsida</taxon>
        <taxon>Perkinsidae</taxon>
        <taxon>Perkinsus</taxon>
    </lineage>
</organism>
<feature type="compositionally biased region" description="Basic residues" evidence="1">
    <location>
        <begin position="125"/>
        <end position="138"/>
    </location>
</feature>
<accession>A0A7J6RNK4</accession>
<gene>
    <name evidence="2" type="ORF">FOZ62_021213</name>
</gene>
<comment type="caution">
    <text evidence="2">The sequence shown here is derived from an EMBL/GenBank/DDBJ whole genome shotgun (WGS) entry which is preliminary data.</text>
</comment>
<evidence type="ECO:0000313" key="2">
    <source>
        <dbReference type="EMBL" id="KAF4721862.1"/>
    </source>
</evidence>
<reference evidence="2 3" key="1">
    <citation type="submission" date="2020-04" db="EMBL/GenBank/DDBJ databases">
        <title>Perkinsus olseni comparative genomics.</title>
        <authorList>
            <person name="Bogema D.R."/>
        </authorList>
    </citation>
    <scope>NUCLEOTIDE SEQUENCE [LARGE SCALE GENOMIC DNA]</scope>
    <source>
        <strain evidence="2">ATCC PRA-205</strain>
    </source>
</reference>
<dbReference type="EMBL" id="JABANM010021033">
    <property type="protein sequence ID" value="KAF4721862.1"/>
    <property type="molecule type" value="Genomic_DNA"/>
</dbReference>
<feature type="non-terminal residue" evidence="2">
    <location>
        <position position="1"/>
    </location>
</feature>
<evidence type="ECO:0000313" key="3">
    <source>
        <dbReference type="Proteomes" id="UP000574390"/>
    </source>
</evidence>
<sequence>ARGRGTGSSSSNSSSRTPVGTRVVNRGRVTVTGREVAGGIGKPIPQLRAVLGMRTLAVRNSNGLPTMVGTSRISTTEVVRTAGVVRDRGKRASGRLLINSSNSRWSSRAAHRLWVEMLRPNMIPHRSRARKNRPRRRLAVPPRAPMANPAAPPS</sequence>
<dbReference type="AlphaFoldDB" id="A0A7J6RNK4"/>
<feature type="non-terminal residue" evidence="2">
    <location>
        <position position="154"/>
    </location>
</feature>
<protein>
    <submittedName>
        <fullName evidence="2">Uncharacterized protein</fullName>
    </submittedName>
</protein>
<proteinExistence type="predicted"/>
<name>A0A7J6RNK4_PEROL</name>
<feature type="region of interest" description="Disordered" evidence="1">
    <location>
        <begin position="1"/>
        <end position="23"/>
    </location>
</feature>
<feature type="compositionally biased region" description="Low complexity" evidence="1">
    <location>
        <begin position="7"/>
        <end position="23"/>
    </location>
</feature>
<feature type="compositionally biased region" description="Low complexity" evidence="1">
    <location>
        <begin position="139"/>
        <end position="154"/>
    </location>
</feature>
<feature type="region of interest" description="Disordered" evidence="1">
    <location>
        <begin position="125"/>
        <end position="154"/>
    </location>
</feature>
<evidence type="ECO:0000256" key="1">
    <source>
        <dbReference type="SAM" id="MobiDB-lite"/>
    </source>
</evidence>